<dbReference type="SUPFAM" id="SSF51445">
    <property type="entry name" value="(Trans)glycosidases"/>
    <property type="match status" value="1"/>
</dbReference>
<dbReference type="InterPro" id="IPR013529">
    <property type="entry name" value="Glyco_hydro_42_N"/>
</dbReference>
<name>C7QBE0_CATAD</name>
<organism evidence="5 6">
    <name type="scientific">Catenulispora acidiphila (strain DSM 44928 / JCM 14897 / NBRC 102108 / NRRL B-24433 / ID139908)</name>
    <dbReference type="NCBI Taxonomy" id="479433"/>
    <lineage>
        <taxon>Bacteria</taxon>
        <taxon>Bacillati</taxon>
        <taxon>Actinomycetota</taxon>
        <taxon>Actinomycetes</taxon>
        <taxon>Catenulisporales</taxon>
        <taxon>Catenulisporaceae</taxon>
        <taxon>Catenulispora</taxon>
    </lineage>
</organism>
<dbReference type="Gene3D" id="3.20.20.80">
    <property type="entry name" value="Glycosidases"/>
    <property type="match status" value="1"/>
</dbReference>
<proteinExistence type="predicted"/>
<reference evidence="5 6" key="1">
    <citation type="journal article" date="2009" name="Stand. Genomic Sci.">
        <title>Complete genome sequence of Catenulispora acidiphila type strain (ID 139908).</title>
        <authorList>
            <person name="Copeland A."/>
            <person name="Lapidus A."/>
            <person name="Glavina Del Rio T."/>
            <person name="Nolan M."/>
            <person name="Lucas S."/>
            <person name="Chen F."/>
            <person name="Tice H."/>
            <person name="Cheng J.F."/>
            <person name="Bruce D."/>
            <person name="Goodwin L."/>
            <person name="Pitluck S."/>
            <person name="Mikhailova N."/>
            <person name="Pati A."/>
            <person name="Ivanova N."/>
            <person name="Mavromatis K."/>
            <person name="Chen A."/>
            <person name="Palaniappan K."/>
            <person name="Chain P."/>
            <person name="Land M."/>
            <person name="Hauser L."/>
            <person name="Chang Y.J."/>
            <person name="Jeffries C.D."/>
            <person name="Chertkov O."/>
            <person name="Brettin T."/>
            <person name="Detter J.C."/>
            <person name="Han C."/>
            <person name="Ali Z."/>
            <person name="Tindall B.J."/>
            <person name="Goker M."/>
            <person name="Bristow J."/>
            <person name="Eisen J.A."/>
            <person name="Markowitz V."/>
            <person name="Hugenholtz P."/>
            <person name="Kyrpides N.C."/>
            <person name="Klenk H.P."/>
        </authorList>
    </citation>
    <scope>NUCLEOTIDE SEQUENCE [LARGE SCALE GENOMIC DNA]</scope>
    <source>
        <strain evidence="6">DSM 44928 / JCM 14897 / NBRC 102108 / NRRL B-24433 / ID139908</strain>
    </source>
</reference>
<keyword evidence="6" id="KW-1185">Reference proteome</keyword>
<keyword evidence="3" id="KW-0732">Signal</keyword>
<keyword evidence="1 5" id="KW-0378">Hydrolase</keyword>
<protein>
    <submittedName>
        <fullName evidence="5">Glycoside hydrolase family 42 domain protein</fullName>
    </submittedName>
</protein>
<keyword evidence="2" id="KW-0326">Glycosidase</keyword>
<dbReference type="InterPro" id="IPR017853">
    <property type="entry name" value="GH"/>
</dbReference>
<dbReference type="eggNOG" id="COG1874">
    <property type="taxonomic scope" value="Bacteria"/>
</dbReference>
<feature type="signal peptide" evidence="3">
    <location>
        <begin position="1"/>
        <end position="23"/>
    </location>
</feature>
<dbReference type="InParanoid" id="C7QBE0"/>
<dbReference type="Proteomes" id="UP000000851">
    <property type="component" value="Chromosome"/>
</dbReference>
<sequence precursor="true">MLRTVRRGAVPLMCGLAATVGLAQYATASPAPASTISARSTTVAAADQNAGQSTDQSAAARHDAPSDYWASQFQFDNNGTPWSTADFAAVKAKGINRAELNMPWSKLEPARGTFDFTEMDQELANAAAAGVKLVPIFWQSGWGGSPATFETDHEVTSTGATGVALAWWDKTEQNDYFAYVTATVAHITHSPGYGGSFMDYGHLDAQWLDNPGEGGWAPADIAYFHTNWLPATYKTISAFNAKYSTTYTSFGEVPAALPGAPLDSVYQAFRQWSVQDTYDRLTASVRKVSNGPLFYYFGGHVANAPQLGNLPDIFFNLARKYHATVVEDAANSAGLSLLFGSLGRAYQVPVAQEWTVFGTDDQIPAEAVNWLSMYPMMLPHGGGEDFFIHDGTTKDVIGYPIYTSWLPTLQKITGSYPTQPVAVYIDYSQARGNDSGGSLSSVENSIGALWSGYQAGFSVVTSEEIANHADSLSHYRAVLPMNGSDANIAAYQKAGGTVLSNGSQLPSYAPAYADLTSQQALQVVPATAADHRSSAISLGEVSPTFGYTGSVTLHPNGLNLVKGTYHVVDALTGQVPAQKALSDGSVCVPVAMKSAQLDQWSMLPGAAPTGTPVPAACPTTSGGATSVTGTAGQSGGGLIFLSVGATGLGGDGNLTQVTQDGQTAYETWTSAQSGVTPANVYLQLDPSSQVAKASTVTASVTYWSVAGQGFQVQYDSPGAPYFGGPTVAGSGTGSWQTATVTLTNVQFAELQNLSADLRLAVTDPTQPLYVSSVTLSSS</sequence>
<dbReference type="STRING" id="479433.Caci_1596"/>
<dbReference type="Pfam" id="PF02449">
    <property type="entry name" value="Glyco_hydro_42"/>
    <property type="match status" value="1"/>
</dbReference>
<evidence type="ECO:0000256" key="2">
    <source>
        <dbReference type="ARBA" id="ARBA00023295"/>
    </source>
</evidence>
<dbReference type="GO" id="GO:0009341">
    <property type="term" value="C:beta-galactosidase complex"/>
    <property type="evidence" value="ECO:0007669"/>
    <property type="project" value="InterPro"/>
</dbReference>
<dbReference type="AlphaFoldDB" id="C7QBE0"/>
<accession>C7QBE0</accession>
<dbReference type="HOGENOM" id="CLU_011983_0_0_11"/>
<dbReference type="GO" id="GO:0005975">
    <property type="term" value="P:carbohydrate metabolic process"/>
    <property type="evidence" value="ECO:0007669"/>
    <property type="project" value="InterPro"/>
</dbReference>
<dbReference type="KEGG" id="cai:Caci_1596"/>
<dbReference type="GO" id="GO:0004565">
    <property type="term" value="F:beta-galactosidase activity"/>
    <property type="evidence" value="ECO:0007669"/>
    <property type="project" value="InterPro"/>
</dbReference>
<feature type="chain" id="PRO_5038870637" evidence="3">
    <location>
        <begin position="24"/>
        <end position="778"/>
    </location>
</feature>
<dbReference type="EMBL" id="CP001700">
    <property type="protein sequence ID" value="ACU70517.1"/>
    <property type="molecule type" value="Genomic_DNA"/>
</dbReference>
<evidence type="ECO:0000313" key="5">
    <source>
        <dbReference type="EMBL" id="ACU70517.1"/>
    </source>
</evidence>
<evidence type="ECO:0000256" key="1">
    <source>
        <dbReference type="ARBA" id="ARBA00022801"/>
    </source>
</evidence>
<evidence type="ECO:0000259" key="4">
    <source>
        <dbReference type="Pfam" id="PF02449"/>
    </source>
</evidence>
<feature type="domain" description="Glycoside hydrolase family 42 N-terminal" evidence="4">
    <location>
        <begin position="85"/>
        <end position="290"/>
    </location>
</feature>
<evidence type="ECO:0000256" key="3">
    <source>
        <dbReference type="SAM" id="SignalP"/>
    </source>
</evidence>
<evidence type="ECO:0000313" key="6">
    <source>
        <dbReference type="Proteomes" id="UP000000851"/>
    </source>
</evidence>
<gene>
    <name evidence="5" type="ordered locus">Caci_1596</name>
</gene>